<protein>
    <submittedName>
        <fullName evidence="2">Uncharacterized protein</fullName>
    </submittedName>
</protein>
<feature type="transmembrane region" description="Helical" evidence="1">
    <location>
        <begin position="48"/>
        <end position="71"/>
    </location>
</feature>
<keyword evidence="1" id="KW-1133">Transmembrane helix</keyword>
<sequence length="117" mass="13259">MISNKLLEEANAELSRAKIKRIIRKRVCFSLAISTIIGFILYKMTHIFVSISIIPVGGLIGFFSLMFELLLQRNRRETLVEKELPFVSTVLAMGANHVPPFSVLKNLIELHAFSQTK</sequence>
<evidence type="ECO:0000313" key="3">
    <source>
        <dbReference type="Proteomes" id="UP000240838"/>
    </source>
</evidence>
<dbReference type="AlphaFoldDB" id="A0A2R6AZV6"/>
<proteinExistence type="predicted"/>
<gene>
    <name evidence="2" type="ORF">B9P99_03720</name>
</gene>
<keyword evidence="1" id="KW-0812">Transmembrane</keyword>
<organism evidence="2 3">
    <name type="scientific">Candidatus Marsarchaeota G1 archaeon OSP_B</name>
    <dbReference type="NCBI Taxonomy" id="1978153"/>
    <lineage>
        <taxon>Archaea</taxon>
        <taxon>Candidatus Marsarchaeota</taxon>
        <taxon>Candidatus Marsarchaeota group 1</taxon>
    </lineage>
</organism>
<name>A0A2R6AZV6_9ARCH</name>
<reference evidence="2 3" key="1">
    <citation type="submission" date="2017-04" db="EMBL/GenBank/DDBJ databases">
        <title>Novel microbial lineages endemic to geothermal iron-oxide mats fill important gaps in the evolutionary history of Archaea.</title>
        <authorList>
            <person name="Jay Z.J."/>
            <person name="Beam J.P."/>
            <person name="Dlakic M."/>
            <person name="Rusch D.B."/>
            <person name="Kozubal M.A."/>
            <person name="Inskeep W.P."/>
        </authorList>
    </citation>
    <scope>NUCLEOTIDE SEQUENCE [LARGE SCALE GENOMIC DNA]</scope>
    <source>
        <strain evidence="2">OSP_B</strain>
    </source>
</reference>
<evidence type="ECO:0000313" key="2">
    <source>
        <dbReference type="EMBL" id="PSN91910.1"/>
    </source>
</evidence>
<keyword evidence="1" id="KW-0472">Membrane</keyword>
<evidence type="ECO:0000256" key="1">
    <source>
        <dbReference type="SAM" id="Phobius"/>
    </source>
</evidence>
<dbReference type="Proteomes" id="UP000240838">
    <property type="component" value="Unassembled WGS sequence"/>
</dbReference>
<dbReference type="EMBL" id="NEXA01000127">
    <property type="protein sequence ID" value="PSN91910.1"/>
    <property type="molecule type" value="Genomic_DNA"/>
</dbReference>
<accession>A0A2R6AZV6</accession>
<feature type="transmembrane region" description="Helical" evidence="1">
    <location>
        <begin position="26"/>
        <end position="42"/>
    </location>
</feature>
<comment type="caution">
    <text evidence="2">The sequence shown here is derived from an EMBL/GenBank/DDBJ whole genome shotgun (WGS) entry which is preliminary data.</text>
</comment>
<feature type="non-terminal residue" evidence="2">
    <location>
        <position position="117"/>
    </location>
</feature>